<accession>A0ABY6E8Q3</accession>
<feature type="chain" id="PRO_5046368728" description="Secreted protein" evidence="1">
    <location>
        <begin position="20"/>
        <end position="423"/>
    </location>
</feature>
<dbReference type="Proteomes" id="UP001061298">
    <property type="component" value="Chromosome"/>
</dbReference>
<evidence type="ECO:0000256" key="1">
    <source>
        <dbReference type="SAM" id="SignalP"/>
    </source>
</evidence>
<protein>
    <recommendedName>
        <fullName evidence="4">Secreted protein</fullName>
    </recommendedName>
</protein>
<gene>
    <name evidence="2" type="ORF">N8I84_28995</name>
</gene>
<feature type="signal peptide" evidence="1">
    <location>
        <begin position="1"/>
        <end position="19"/>
    </location>
</feature>
<organism evidence="2 3">
    <name type="scientific">Streptomyces cynarae</name>
    <dbReference type="NCBI Taxonomy" id="2981134"/>
    <lineage>
        <taxon>Bacteria</taxon>
        <taxon>Bacillati</taxon>
        <taxon>Actinomycetota</taxon>
        <taxon>Actinomycetes</taxon>
        <taxon>Kitasatosporales</taxon>
        <taxon>Streptomycetaceae</taxon>
        <taxon>Streptomyces</taxon>
    </lineage>
</organism>
<evidence type="ECO:0000313" key="2">
    <source>
        <dbReference type="EMBL" id="UXY22283.1"/>
    </source>
</evidence>
<dbReference type="InterPro" id="IPR006311">
    <property type="entry name" value="TAT_signal"/>
</dbReference>
<evidence type="ECO:0000313" key="3">
    <source>
        <dbReference type="Proteomes" id="UP001061298"/>
    </source>
</evidence>
<keyword evidence="3" id="KW-1185">Reference proteome</keyword>
<name>A0ABY6E8Q3_9ACTN</name>
<dbReference type="PROSITE" id="PS51318">
    <property type="entry name" value="TAT"/>
    <property type="match status" value="1"/>
</dbReference>
<evidence type="ECO:0008006" key="4">
    <source>
        <dbReference type="Google" id="ProtNLM"/>
    </source>
</evidence>
<reference evidence="2" key="1">
    <citation type="submission" date="2022-10" db="EMBL/GenBank/DDBJ databases">
        <authorList>
            <person name="Mo P."/>
        </authorList>
    </citation>
    <scope>NUCLEOTIDE SEQUENCE</scope>
    <source>
        <strain evidence="2">HUAS 13-4</strain>
    </source>
</reference>
<sequence>MTRRTILKGLATAPFVATAGSLTVPTVAEAATIDGGQFSLSSRSSNSYGEFADLTAGLATKLTKVDATAVIADTNRNATHLTSAPSTVEAFATGFAWDSADQAVDYWIPQGVTTSADAYGNGVYPAGGSNRVVLVSWYFETDPDGDGVDEYALDKGLRLTFVDYTTAGTPTYRHVLLVEPVTTGTGEYSFNPIRKHAGGIMWYGNLLYVVDTYKGLRVFDLNTLFKVATTQPDVCGLHTDGSYYGYGYQYVLPQSYAYDNAGKYLRYTTIGLDRASSPDSLVVSEYSLSGTVDYTDGTFNGTGPGTTTPKVVRWNLDYTDRQIASLTASEAVTVAQQKIQGVVSRNSKHYLSTSAGPSTKGALRTFNSGDSTATTVCDLAIGCEDLSYHSSGASGWAYSESVIWNLSEYVDKRYVYAVHADGS</sequence>
<proteinExistence type="predicted"/>
<dbReference type="EMBL" id="CP106793">
    <property type="protein sequence ID" value="UXY22283.1"/>
    <property type="molecule type" value="Genomic_DNA"/>
</dbReference>
<dbReference type="RefSeq" id="WP_263232379.1">
    <property type="nucleotide sequence ID" value="NZ_CP106793.1"/>
</dbReference>
<keyword evidence="1" id="KW-0732">Signal</keyword>